<feature type="non-terminal residue" evidence="2">
    <location>
        <position position="209"/>
    </location>
</feature>
<evidence type="ECO:0000256" key="1">
    <source>
        <dbReference type="SAM" id="SignalP"/>
    </source>
</evidence>
<dbReference type="InterPro" id="IPR036691">
    <property type="entry name" value="Endo/exonu/phosph_ase_sf"/>
</dbReference>
<feature type="signal peptide" evidence="1">
    <location>
        <begin position="1"/>
        <end position="22"/>
    </location>
</feature>
<sequence>MKSSRCKLTVLLTALIFAVSLSFGCKMESPAAELPKVASQEKVKQKHLYKYAQSNAYNLGESKIKSKAKFKGEDPIPSLQAFARLYNGFDIIGIQEISTGPFGAKALGMLRDNLSRKGEDWGMLYSDPTNGPGLERFGVLFRKSKFVELSSPYSGLVKELDDDIDREPYHAVLKEKSTGKLLHIYIFHLLPVDKDPGREAEAVGRHADL</sequence>
<dbReference type="EMBL" id="AMFJ01000239">
    <property type="protein sequence ID" value="EKE29066.1"/>
    <property type="molecule type" value="Genomic_DNA"/>
</dbReference>
<comment type="caution">
    <text evidence="2">The sequence shown here is derived from an EMBL/GenBank/DDBJ whole genome shotgun (WGS) entry which is preliminary data.</text>
</comment>
<name>K2FD62_9BACT</name>
<keyword evidence="2" id="KW-0540">Nuclease</keyword>
<keyword evidence="2" id="KW-0255">Endonuclease</keyword>
<dbReference type="AlphaFoldDB" id="K2FD62"/>
<feature type="chain" id="PRO_5017298712" evidence="1">
    <location>
        <begin position="23"/>
        <end position="209"/>
    </location>
</feature>
<gene>
    <name evidence="2" type="ORF">ACD_2C00239G0008</name>
</gene>
<dbReference type="Gene3D" id="3.60.10.10">
    <property type="entry name" value="Endonuclease/exonuclease/phosphatase"/>
    <property type="match status" value="1"/>
</dbReference>
<proteinExistence type="predicted"/>
<dbReference type="GO" id="GO:0004519">
    <property type="term" value="F:endonuclease activity"/>
    <property type="evidence" value="ECO:0007669"/>
    <property type="project" value="UniProtKB-KW"/>
</dbReference>
<keyword evidence="2" id="KW-0269">Exonuclease</keyword>
<keyword evidence="1" id="KW-0732">Signal</keyword>
<organism evidence="2">
    <name type="scientific">uncultured bacterium</name>
    <name type="common">gcode 4</name>
    <dbReference type="NCBI Taxonomy" id="1234023"/>
    <lineage>
        <taxon>Bacteria</taxon>
        <taxon>environmental samples</taxon>
    </lineage>
</organism>
<dbReference type="GO" id="GO:0004527">
    <property type="term" value="F:exonuclease activity"/>
    <property type="evidence" value="ECO:0007669"/>
    <property type="project" value="UniProtKB-KW"/>
</dbReference>
<dbReference type="SUPFAM" id="SSF56219">
    <property type="entry name" value="DNase I-like"/>
    <property type="match status" value="1"/>
</dbReference>
<keyword evidence="2" id="KW-0378">Hydrolase</keyword>
<accession>K2FD62</accession>
<reference evidence="2" key="1">
    <citation type="journal article" date="2012" name="Science">
        <title>Fermentation, hydrogen, and sulfur metabolism in multiple uncultivated bacterial phyla.</title>
        <authorList>
            <person name="Wrighton K.C."/>
            <person name="Thomas B.C."/>
            <person name="Sharon I."/>
            <person name="Miller C.S."/>
            <person name="Castelle C.J."/>
            <person name="VerBerkmoes N.C."/>
            <person name="Wilkins M.J."/>
            <person name="Hettich R.L."/>
            <person name="Lipton M.S."/>
            <person name="Williams K.H."/>
            <person name="Long P.E."/>
            <person name="Banfield J.F."/>
        </authorList>
    </citation>
    <scope>NUCLEOTIDE SEQUENCE [LARGE SCALE GENOMIC DNA]</scope>
</reference>
<evidence type="ECO:0000313" key="2">
    <source>
        <dbReference type="EMBL" id="EKE29066.1"/>
    </source>
</evidence>
<protein>
    <submittedName>
        <fullName evidence="2">Endonuclease/exonuclease/phosphatase</fullName>
    </submittedName>
</protein>
<dbReference type="PROSITE" id="PS51257">
    <property type="entry name" value="PROKAR_LIPOPROTEIN"/>
    <property type="match status" value="1"/>
</dbReference>